<evidence type="ECO:0000256" key="4">
    <source>
        <dbReference type="ARBA" id="ARBA00022692"/>
    </source>
</evidence>
<evidence type="ECO:0000256" key="7">
    <source>
        <dbReference type="SAM" id="Phobius"/>
    </source>
</evidence>
<keyword evidence="10" id="KW-1185">Reference proteome</keyword>
<protein>
    <recommendedName>
        <fullName evidence="8">Major facilitator superfamily (MFS) profile domain-containing protein</fullName>
    </recommendedName>
</protein>
<keyword evidence="5 7" id="KW-1133">Transmembrane helix</keyword>
<keyword evidence="2" id="KW-0813">Transport</keyword>
<evidence type="ECO:0000313" key="10">
    <source>
        <dbReference type="Proteomes" id="UP000005384"/>
    </source>
</evidence>
<dbReference type="HOGENOM" id="CLU_034180_16_3_9"/>
<accession>G5IIB9</accession>
<keyword evidence="6 7" id="KW-0472">Membrane</keyword>
<gene>
    <name evidence="9" type="ORF">HMPREF9473_03247</name>
</gene>
<dbReference type="RefSeq" id="WP_006781226.1">
    <property type="nucleotide sequence ID" value="NZ_CP040506.1"/>
</dbReference>
<evidence type="ECO:0000313" key="9">
    <source>
        <dbReference type="EMBL" id="EHI58766.1"/>
    </source>
</evidence>
<evidence type="ECO:0000256" key="6">
    <source>
        <dbReference type="ARBA" id="ARBA00023136"/>
    </source>
</evidence>
<proteinExistence type="predicted"/>
<evidence type="ECO:0000256" key="2">
    <source>
        <dbReference type="ARBA" id="ARBA00022448"/>
    </source>
</evidence>
<dbReference type="Pfam" id="PF07690">
    <property type="entry name" value="MFS_1"/>
    <property type="match status" value="1"/>
</dbReference>
<dbReference type="InterPro" id="IPR036259">
    <property type="entry name" value="MFS_trans_sf"/>
</dbReference>
<dbReference type="OrthoDB" id="9763297at2"/>
<organism evidence="9 10">
    <name type="scientific">Hungatella hathewayi WAL-18680</name>
    <dbReference type="NCBI Taxonomy" id="742737"/>
    <lineage>
        <taxon>Bacteria</taxon>
        <taxon>Bacillati</taxon>
        <taxon>Bacillota</taxon>
        <taxon>Clostridia</taxon>
        <taxon>Lachnospirales</taxon>
        <taxon>Lachnospiraceae</taxon>
        <taxon>Hungatella</taxon>
    </lineage>
</organism>
<dbReference type="PANTHER" id="PTHR43266">
    <property type="entry name" value="MACROLIDE-EFFLUX PROTEIN"/>
    <property type="match status" value="1"/>
</dbReference>
<name>G5IIB9_9FIRM</name>
<dbReference type="GO" id="GO:0005886">
    <property type="term" value="C:plasma membrane"/>
    <property type="evidence" value="ECO:0007669"/>
    <property type="project" value="UniProtKB-SubCell"/>
</dbReference>
<dbReference type="GO" id="GO:0022857">
    <property type="term" value="F:transmembrane transporter activity"/>
    <property type="evidence" value="ECO:0007669"/>
    <property type="project" value="InterPro"/>
</dbReference>
<evidence type="ECO:0000256" key="3">
    <source>
        <dbReference type="ARBA" id="ARBA00022475"/>
    </source>
</evidence>
<dbReference type="PATRIC" id="fig|742737.3.peg.3224"/>
<dbReference type="SUPFAM" id="SSF103473">
    <property type="entry name" value="MFS general substrate transporter"/>
    <property type="match status" value="1"/>
</dbReference>
<feature type="transmembrane region" description="Helical" evidence="7">
    <location>
        <begin position="315"/>
        <end position="342"/>
    </location>
</feature>
<comment type="caution">
    <text evidence="9">The sequence shown here is derived from an EMBL/GenBank/DDBJ whole genome shotgun (WGS) entry which is preliminary data.</text>
</comment>
<feature type="transmembrane region" description="Helical" evidence="7">
    <location>
        <begin position="291"/>
        <end position="309"/>
    </location>
</feature>
<dbReference type="CDD" id="cd06173">
    <property type="entry name" value="MFS_MefA_like"/>
    <property type="match status" value="1"/>
</dbReference>
<comment type="subcellular location">
    <subcellularLocation>
        <location evidence="1">Cell membrane</location>
        <topology evidence="1">Multi-pass membrane protein</topology>
    </subcellularLocation>
</comment>
<keyword evidence="4 7" id="KW-0812">Transmembrane</keyword>
<dbReference type="Proteomes" id="UP000005384">
    <property type="component" value="Unassembled WGS sequence"/>
</dbReference>
<feature type="transmembrane region" description="Helical" evidence="7">
    <location>
        <begin position="79"/>
        <end position="112"/>
    </location>
</feature>
<reference evidence="9 10" key="1">
    <citation type="submission" date="2011-08" db="EMBL/GenBank/DDBJ databases">
        <title>The Genome Sequence of Clostridium hathewayi WAL-18680.</title>
        <authorList>
            <consortium name="The Broad Institute Genome Sequencing Platform"/>
            <person name="Earl A."/>
            <person name="Ward D."/>
            <person name="Feldgarden M."/>
            <person name="Gevers D."/>
            <person name="Finegold S.M."/>
            <person name="Summanen P.H."/>
            <person name="Molitoris D.R."/>
            <person name="Song M."/>
            <person name="Daigneault M."/>
            <person name="Allen-Vercoe E."/>
            <person name="Young S.K."/>
            <person name="Zeng Q."/>
            <person name="Gargeya S."/>
            <person name="Fitzgerald M."/>
            <person name="Haas B."/>
            <person name="Abouelleil A."/>
            <person name="Alvarado L."/>
            <person name="Arachchi H.M."/>
            <person name="Berlin A."/>
            <person name="Brown A."/>
            <person name="Chapman S.B."/>
            <person name="Chen Z."/>
            <person name="Dunbar C."/>
            <person name="Freedman E."/>
            <person name="Gearin G."/>
            <person name="Gellesch M."/>
            <person name="Goldberg J."/>
            <person name="Griggs A."/>
            <person name="Gujja S."/>
            <person name="Heiman D."/>
            <person name="Howarth C."/>
            <person name="Larson L."/>
            <person name="Lui A."/>
            <person name="MacDonald P.J.P."/>
            <person name="Montmayeur A."/>
            <person name="Murphy C."/>
            <person name="Neiman D."/>
            <person name="Pearson M."/>
            <person name="Priest M."/>
            <person name="Roberts A."/>
            <person name="Saif S."/>
            <person name="Shea T."/>
            <person name="Shenoy N."/>
            <person name="Sisk P."/>
            <person name="Stolte C."/>
            <person name="Sykes S."/>
            <person name="Wortman J."/>
            <person name="Nusbaum C."/>
            <person name="Birren B."/>
        </authorList>
    </citation>
    <scope>NUCLEOTIDE SEQUENCE [LARGE SCALE GENOMIC DNA]</scope>
    <source>
        <strain evidence="9 10">WAL-18680</strain>
    </source>
</reference>
<dbReference type="InterPro" id="IPR011701">
    <property type="entry name" value="MFS"/>
</dbReference>
<sequence>MHLYPLWNKNFTLVVIGQIISLFGNAILRFALPLYLLDLTGSSSIYGAVLACSTIPMIVLSPVGGILADRVNKRNIMVFLDFFTTVVILVFSVCFGRINGVILILSIMIILYAIQGTYQPTVQSSIPSLVNGEHLLGANAIINQVNSLSGILGPVIGGFLYGVWGLPPILLIAGIFFFSSAVLELFIRIPCLPKKSDDGILASVITDFRESIQFVRHEKPVIWNVMCIVAVFNLFLTSMLLVGMPVLITQILNLSSQLYGYAQGALMTGGIIGGVVVGAYGGRIKLHQSHLLLFGTALTILPIGMVLFLDAPAAICYIAISVCAFMFMMISTIFSIQMLAFIQKETPPHLIGKVISCVLMMSLCAQPIGNAMYGLLFEWYAAMPWVVVFGVLGISILISVLSKKVFLTMK</sequence>
<feature type="transmembrane region" description="Helical" evidence="7">
    <location>
        <begin position="12"/>
        <end position="32"/>
    </location>
</feature>
<feature type="transmembrane region" description="Helical" evidence="7">
    <location>
        <begin position="382"/>
        <end position="401"/>
    </location>
</feature>
<dbReference type="PANTHER" id="PTHR43266:SF9">
    <property type="entry name" value="PERMEASE, MAJOR FACILITATOR SUPERFAMILY-RELATED"/>
    <property type="match status" value="1"/>
</dbReference>
<feature type="transmembrane region" description="Helical" evidence="7">
    <location>
        <begin position="221"/>
        <end position="248"/>
    </location>
</feature>
<evidence type="ECO:0000256" key="1">
    <source>
        <dbReference type="ARBA" id="ARBA00004651"/>
    </source>
</evidence>
<feature type="domain" description="Major facilitator superfamily (MFS) profile" evidence="8">
    <location>
        <begin position="10"/>
        <end position="410"/>
    </location>
</feature>
<feature type="transmembrane region" description="Helical" evidence="7">
    <location>
        <begin position="44"/>
        <end position="67"/>
    </location>
</feature>
<evidence type="ECO:0000259" key="8">
    <source>
        <dbReference type="PROSITE" id="PS50850"/>
    </source>
</evidence>
<feature type="transmembrane region" description="Helical" evidence="7">
    <location>
        <begin position="354"/>
        <end position="376"/>
    </location>
</feature>
<feature type="transmembrane region" description="Helical" evidence="7">
    <location>
        <begin position="260"/>
        <end position="279"/>
    </location>
</feature>
<keyword evidence="3" id="KW-1003">Cell membrane</keyword>
<evidence type="ECO:0000256" key="5">
    <source>
        <dbReference type="ARBA" id="ARBA00022989"/>
    </source>
</evidence>
<dbReference type="PROSITE" id="PS50850">
    <property type="entry name" value="MFS"/>
    <property type="match status" value="1"/>
</dbReference>
<dbReference type="AlphaFoldDB" id="G5IIB9"/>
<dbReference type="EMBL" id="ADLN01000089">
    <property type="protein sequence ID" value="EHI58766.1"/>
    <property type="molecule type" value="Genomic_DNA"/>
</dbReference>
<dbReference type="InterPro" id="IPR020846">
    <property type="entry name" value="MFS_dom"/>
</dbReference>
<dbReference type="Gene3D" id="1.20.1250.20">
    <property type="entry name" value="MFS general substrate transporter like domains"/>
    <property type="match status" value="1"/>
</dbReference>